<feature type="compositionally biased region" description="Pro residues" evidence="1">
    <location>
        <begin position="690"/>
        <end position="716"/>
    </location>
</feature>
<proteinExistence type="predicted"/>
<gene>
    <name evidence="3" type="ORF">ACFPWV_12390</name>
</gene>
<name>A0ABW0DSE5_9ACTN</name>
<sequence>MNDFQDRDRGPVQQVVYRWDGNHGRQGTGMNAVAHSCDAERAEELGRELGPLLWVSGAAAARPSVVRTLSRDGDVLLVQRWPTIDRGGRPSTVSHVLVGDRGTLKVRQCLGLAYGGWSTREKAETASGKQDVVECAKLDALALKRLPGMLDRLPSVNHALTLTAAEWLCDPRQRLSLLMEERRHPGWPDQDAVPLVYLGLFLLFGTWLDQQWTFATYDTADSHPLRLMSVPRWDPDTGNSGPLARVRGGKPAHRRFELWAAAELVRHLLAHPDADAGVPQLVDGLPGGAALDWERRRARLKEILGTDRTPPAGTRIPTAALRSGERGPVAPGRDEERGTDPARDRDGGRNQDRDPAGEAARAALTPEPYPEPYADSYVEPRADHGPGSYADPYAEPRVDHGPGSYADPYAEPRVDHGPGAYADSYAEPRVDHGPGAYADSYAEPRVDHGPGAYADSYAEPRVDHGSGSYADPSTDPDPGSYVDPAPVPPPLATPPQPSQEAALDPNAHDTHAVHRHLRGYRRGDGTDRSVLLAELRRQPDEVLLHELQSGELPRESMELLLDVLGEPYRVQGRPLEMRHALCAEVLHNDLYLTPHGPGVDGRSGADRASRAAHLFTWAVAPLARDERHQRPLQEFLYRMSRDPRPTTGNWLRQSIIEPPNGQVPDLPPVVWSQLLANALLRIDKLPHSAPPAPQALPAPHTTPAPMTPPPRPPTFAPQPFMARFTGRHGSAGCLLAGGLGFCAIAMIIVIAWFVS</sequence>
<comment type="caution">
    <text evidence="3">The sequence shown here is derived from an EMBL/GenBank/DDBJ whole genome shotgun (WGS) entry which is preliminary data.</text>
</comment>
<dbReference type="RefSeq" id="WP_344557711.1">
    <property type="nucleotide sequence ID" value="NZ_BAAATG010000010.1"/>
</dbReference>
<feature type="compositionally biased region" description="Basic and acidic residues" evidence="1">
    <location>
        <begin position="332"/>
        <end position="356"/>
    </location>
</feature>
<feature type="region of interest" description="Disordered" evidence="1">
    <location>
        <begin position="302"/>
        <end position="507"/>
    </location>
</feature>
<evidence type="ECO:0000313" key="3">
    <source>
        <dbReference type="EMBL" id="MFC5240704.1"/>
    </source>
</evidence>
<reference evidence="4" key="1">
    <citation type="journal article" date="2019" name="Int. J. Syst. Evol. Microbiol.">
        <title>The Global Catalogue of Microorganisms (GCM) 10K type strain sequencing project: providing services to taxonomists for standard genome sequencing and annotation.</title>
        <authorList>
            <consortium name="The Broad Institute Genomics Platform"/>
            <consortium name="The Broad Institute Genome Sequencing Center for Infectious Disease"/>
            <person name="Wu L."/>
            <person name="Ma J."/>
        </authorList>
    </citation>
    <scope>NUCLEOTIDE SEQUENCE [LARGE SCALE GENOMIC DNA]</scope>
    <source>
        <strain evidence="4">CGMCC 4.7131</strain>
    </source>
</reference>
<evidence type="ECO:0000256" key="2">
    <source>
        <dbReference type="SAM" id="Phobius"/>
    </source>
</evidence>
<evidence type="ECO:0000313" key="4">
    <source>
        <dbReference type="Proteomes" id="UP001596035"/>
    </source>
</evidence>
<keyword evidence="2" id="KW-0812">Transmembrane</keyword>
<feature type="transmembrane region" description="Helical" evidence="2">
    <location>
        <begin position="734"/>
        <end position="754"/>
    </location>
</feature>
<dbReference type="Proteomes" id="UP001596035">
    <property type="component" value="Unassembled WGS sequence"/>
</dbReference>
<accession>A0ABW0DSE5</accession>
<dbReference type="EMBL" id="JBHSKN010000011">
    <property type="protein sequence ID" value="MFC5240704.1"/>
    <property type="molecule type" value="Genomic_DNA"/>
</dbReference>
<feature type="region of interest" description="Disordered" evidence="1">
    <location>
        <begin position="690"/>
        <end position="719"/>
    </location>
</feature>
<evidence type="ECO:0000256" key="1">
    <source>
        <dbReference type="SAM" id="MobiDB-lite"/>
    </source>
</evidence>
<protein>
    <submittedName>
        <fullName evidence="3">Uncharacterized protein</fullName>
    </submittedName>
</protein>
<keyword evidence="2" id="KW-0472">Membrane</keyword>
<feature type="compositionally biased region" description="Pro residues" evidence="1">
    <location>
        <begin position="485"/>
        <end position="497"/>
    </location>
</feature>
<organism evidence="3 4">
    <name type="scientific">Streptomyces atrovirens</name>
    <dbReference type="NCBI Taxonomy" id="285556"/>
    <lineage>
        <taxon>Bacteria</taxon>
        <taxon>Bacillati</taxon>
        <taxon>Actinomycetota</taxon>
        <taxon>Actinomycetes</taxon>
        <taxon>Kitasatosporales</taxon>
        <taxon>Streptomycetaceae</taxon>
        <taxon>Streptomyces</taxon>
    </lineage>
</organism>
<keyword evidence="4" id="KW-1185">Reference proteome</keyword>
<keyword evidence="2" id="KW-1133">Transmembrane helix</keyword>